<dbReference type="Gene3D" id="3.60.130.10">
    <property type="entry name" value="Clavaminate synthase-like"/>
    <property type="match status" value="1"/>
</dbReference>
<evidence type="ECO:0000256" key="1">
    <source>
        <dbReference type="ARBA" id="ARBA00023002"/>
    </source>
</evidence>
<feature type="compositionally biased region" description="Polar residues" evidence="2">
    <location>
        <begin position="15"/>
        <end position="33"/>
    </location>
</feature>
<reference evidence="4 5" key="1">
    <citation type="submission" date="2018-08" db="EMBL/GenBank/DDBJ databases">
        <title>Draft genome of the lignicolous fungus Coniochaeta pulveracea.</title>
        <authorList>
            <person name="Borstlap C.J."/>
            <person name="De Witt R.N."/>
            <person name="Botha A."/>
            <person name="Volschenk H."/>
        </authorList>
    </citation>
    <scope>NUCLEOTIDE SEQUENCE [LARGE SCALE GENOMIC DNA]</scope>
    <source>
        <strain evidence="4 5">CAB683</strain>
    </source>
</reference>
<evidence type="ECO:0000256" key="2">
    <source>
        <dbReference type="SAM" id="MobiDB-lite"/>
    </source>
</evidence>
<dbReference type="Proteomes" id="UP000275385">
    <property type="component" value="Unassembled WGS sequence"/>
</dbReference>
<dbReference type="PANTHER" id="PTHR10696">
    <property type="entry name" value="GAMMA-BUTYROBETAINE HYDROXYLASE-RELATED"/>
    <property type="match status" value="1"/>
</dbReference>
<feature type="region of interest" description="Disordered" evidence="2">
    <location>
        <begin position="1"/>
        <end position="36"/>
    </location>
</feature>
<dbReference type="STRING" id="177199.A0A420Y080"/>
<dbReference type="InterPro" id="IPR050411">
    <property type="entry name" value="AlphaKG_dependent_hydroxylases"/>
</dbReference>
<name>A0A420Y080_9PEZI</name>
<evidence type="ECO:0000259" key="3">
    <source>
        <dbReference type="Pfam" id="PF02668"/>
    </source>
</evidence>
<evidence type="ECO:0000313" key="4">
    <source>
        <dbReference type="EMBL" id="RKU41333.1"/>
    </source>
</evidence>
<feature type="domain" description="TauD/TfdA-like" evidence="3">
    <location>
        <begin position="65"/>
        <end position="312"/>
    </location>
</feature>
<gene>
    <name evidence="4" type="ORF">DL546_003844</name>
</gene>
<dbReference type="SUPFAM" id="SSF51197">
    <property type="entry name" value="Clavaminate synthase-like"/>
    <property type="match status" value="1"/>
</dbReference>
<dbReference type="InterPro" id="IPR003819">
    <property type="entry name" value="TauD/TfdA-like"/>
</dbReference>
<keyword evidence="1" id="KW-0560">Oxidoreductase</keyword>
<dbReference type="Pfam" id="PF02668">
    <property type="entry name" value="TauD"/>
    <property type="match status" value="1"/>
</dbReference>
<dbReference type="InterPro" id="IPR042098">
    <property type="entry name" value="TauD-like_sf"/>
</dbReference>
<dbReference type="OrthoDB" id="272271at2759"/>
<proteinExistence type="predicted"/>
<dbReference type="PANTHER" id="PTHR10696:SF54">
    <property type="entry name" value="FAMILY OXIDOREDUCTASE, PUTATIVE (AFU_ORTHOLOGUE AFUA_4G13850)-RELATED"/>
    <property type="match status" value="1"/>
</dbReference>
<evidence type="ECO:0000313" key="5">
    <source>
        <dbReference type="Proteomes" id="UP000275385"/>
    </source>
</evidence>
<feature type="compositionally biased region" description="Basic and acidic residues" evidence="2">
    <location>
        <begin position="1"/>
        <end position="10"/>
    </location>
</feature>
<keyword evidence="5" id="KW-1185">Reference proteome</keyword>
<accession>A0A420Y080</accession>
<organism evidence="4 5">
    <name type="scientific">Coniochaeta pulveracea</name>
    <dbReference type="NCBI Taxonomy" id="177199"/>
    <lineage>
        <taxon>Eukaryota</taxon>
        <taxon>Fungi</taxon>
        <taxon>Dikarya</taxon>
        <taxon>Ascomycota</taxon>
        <taxon>Pezizomycotina</taxon>
        <taxon>Sordariomycetes</taxon>
        <taxon>Sordariomycetidae</taxon>
        <taxon>Coniochaetales</taxon>
        <taxon>Coniochaetaceae</taxon>
        <taxon>Coniochaeta</taxon>
    </lineage>
</organism>
<dbReference type="GO" id="GO:0016491">
    <property type="term" value="F:oxidoreductase activity"/>
    <property type="evidence" value="ECO:0007669"/>
    <property type="project" value="UniProtKB-KW"/>
</dbReference>
<protein>
    <recommendedName>
        <fullName evidence="3">TauD/TfdA-like domain-containing protein</fullName>
    </recommendedName>
</protein>
<dbReference type="EMBL" id="QVQW01000077">
    <property type="protein sequence ID" value="RKU41333.1"/>
    <property type="molecule type" value="Genomic_DNA"/>
</dbReference>
<dbReference type="AlphaFoldDB" id="A0A420Y080"/>
<sequence>MATQDKEMAVERSTIPAQSHPMTNTGHHTTSPGSAVPVLDLSPERLGLDGDEISSANFGLPTPIKEILLRGADIVHGEFGVCILRGLDPSSYSAEDNLLLFLGLASYIGDVRGVQNRKGDMIVHITDSLQWNVPHSKRHGIHTNGGLPFHNDMGADILALQVRQCATEGGHTYVAAARDILTKLTGSRPDVVDVLCRSDWPLQVSSKPVQIIRAPLAKTHNGHVMFSLDPGRLGLHPSMALPTDNEASPYLTPEQHEALSIMNQLAAEQQIRLDTQPGDLVFINNWAFVHARDPYTDGEQDAQSRRHLVRLWLRNSKLGWDIPAAMRAPWEAAYGSEGLGDHSKASAMRGNYPVDPAPEYTIPKYTSGSAAFLLE</sequence>
<comment type="caution">
    <text evidence="4">The sequence shown here is derived from an EMBL/GenBank/DDBJ whole genome shotgun (WGS) entry which is preliminary data.</text>
</comment>